<dbReference type="SUPFAM" id="SSF81296">
    <property type="entry name" value="E set domains"/>
    <property type="match status" value="1"/>
</dbReference>
<proteinExistence type="inferred from homology"/>
<evidence type="ECO:0000256" key="12">
    <source>
        <dbReference type="ARBA" id="ARBA00034013"/>
    </source>
</evidence>
<dbReference type="InterPro" id="IPR006047">
    <property type="entry name" value="GH13_cat_dom"/>
</dbReference>
<evidence type="ECO:0000313" key="17">
    <source>
        <dbReference type="Proteomes" id="UP000634134"/>
    </source>
</evidence>
<gene>
    <name evidence="16" type="primary">treZ</name>
    <name evidence="16" type="ORF">IEE83_20280</name>
</gene>
<dbReference type="SUPFAM" id="SSF51445">
    <property type="entry name" value="(Trans)glycosidases"/>
    <property type="match status" value="1"/>
</dbReference>
<dbReference type="EMBL" id="JACYGY010000001">
    <property type="protein sequence ID" value="MBE9464231.1"/>
    <property type="molecule type" value="Genomic_DNA"/>
</dbReference>
<dbReference type="InterPro" id="IPR017853">
    <property type="entry name" value="GH"/>
</dbReference>
<feature type="domain" description="Glycosyl hydrolase family 13 catalytic" evidence="15">
    <location>
        <begin position="113"/>
        <end position="457"/>
    </location>
</feature>
<keyword evidence="17" id="KW-1185">Reference proteome</keyword>
<dbReference type="PIRSF" id="PIRSF006337">
    <property type="entry name" value="Trehalose_TreZ"/>
    <property type="match status" value="1"/>
</dbReference>
<evidence type="ECO:0000256" key="10">
    <source>
        <dbReference type="ARBA" id="ARBA00032057"/>
    </source>
</evidence>
<evidence type="ECO:0000256" key="5">
    <source>
        <dbReference type="ARBA" id="ARBA00015938"/>
    </source>
</evidence>
<dbReference type="EC" id="3.2.1.141" evidence="4 13"/>
<organism evidence="16 17">
    <name type="scientific">Dyadobacter subterraneus</name>
    <dbReference type="NCBI Taxonomy" id="2773304"/>
    <lineage>
        <taxon>Bacteria</taxon>
        <taxon>Pseudomonadati</taxon>
        <taxon>Bacteroidota</taxon>
        <taxon>Cytophagia</taxon>
        <taxon>Cytophagales</taxon>
        <taxon>Spirosomataceae</taxon>
        <taxon>Dyadobacter</taxon>
    </lineage>
</organism>
<comment type="subcellular location">
    <subcellularLocation>
        <location evidence="1">Cytoplasm</location>
    </subcellularLocation>
</comment>
<evidence type="ECO:0000259" key="15">
    <source>
        <dbReference type="SMART" id="SM00642"/>
    </source>
</evidence>
<dbReference type="PANTHER" id="PTHR43651">
    <property type="entry name" value="1,4-ALPHA-GLUCAN-BRANCHING ENZYME"/>
    <property type="match status" value="1"/>
</dbReference>
<evidence type="ECO:0000256" key="6">
    <source>
        <dbReference type="ARBA" id="ARBA00022490"/>
    </source>
</evidence>
<dbReference type="InterPro" id="IPR004193">
    <property type="entry name" value="Glyco_hydro_13_N"/>
</dbReference>
<evidence type="ECO:0000256" key="3">
    <source>
        <dbReference type="ARBA" id="ARBA00008061"/>
    </source>
</evidence>
<dbReference type="Gene3D" id="2.60.40.10">
    <property type="entry name" value="Immunoglobulins"/>
    <property type="match status" value="1"/>
</dbReference>
<dbReference type="InterPro" id="IPR013783">
    <property type="entry name" value="Ig-like_fold"/>
</dbReference>
<protein>
    <recommendedName>
        <fullName evidence="5 13">Malto-oligosyltrehalose trehalohydrolase</fullName>
        <shortName evidence="14">MTHase</shortName>
        <ecNumber evidence="4 13">3.2.1.141</ecNumber>
    </recommendedName>
    <alternativeName>
        <fullName evidence="11 14">4-alpha-D-((1-&gt;4)-alpha-D-glucano)trehalose trehalohydrolase</fullName>
    </alternativeName>
    <alternativeName>
        <fullName evidence="10 14">Maltooligosyl trehalose trehalohydrolase</fullName>
    </alternativeName>
</protein>
<sequence length="614" mass="70073">MRKLGANYSGDQCVFTVWAPKKETMQLQLISSETELLEMQKNDEGYFHLTVDNVLPGAQYFFKPEGTEKGIPDPASQFQPDGVHGPSAVVDQHAYQWKTNWSGLPLKDLIFYELHVGTFTKEGTFEAIIPLLDDLAETGINAIELMPVSQFPGNRNWGYDGVFPYAVQNSYGGPEKLKLLVDAAHERGIAVFLDVVFNHLGPEGNYAGEFGPYFTDTYCTPWGNAINFDGAWSDGVREYFAGVISHFYEHYHLDGLRVDAVHMMFDNGAVNFWEMVSVELDQLREKLGRSFYLIAESDLNSPKTVKLPENGGLGFNVQWLDDFHHALYVLLDKEGQSRYEDFGKMEQLAKAYTDGFVHSGEYVKFRNRKHGASSAGLPGETFLVFNQNHDQIGNRVGGERLSMLVNFDRQKLAAAAMLLAPYLPMFFMGEEYGADTPFFYFVSHSEEDLIKMVVEGRRKEFENYKWETDPPNPQEEQTFNNSKLDWEKRKTGRYLVMLNWNKELIKLRKTHPALKNFNKNDVRVTLFGPIGFALHRKSSDQKQELLCIFNLSEKESSFNIPERDGNWNKIIDSTEKIWLETESEEAYSYPQFLNSGDLLVVKGLSIVVYDLTVT</sequence>
<comment type="similarity">
    <text evidence="3 14">Belongs to the glycosyl hydrolase 13 family.</text>
</comment>
<evidence type="ECO:0000313" key="16">
    <source>
        <dbReference type="EMBL" id="MBE9464231.1"/>
    </source>
</evidence>
<dbReference type="Proteomes" id="UP000634134">
    <property type="component" value="Unassembled WGS sequence"/>
</dbReference>
<dbReference type="InterPro" id="IPR014756">
    <property type="entry name" value="Ig_E-set"/>
</dbReference>
<comment type="pathway">
    <text evidence="2 14">Glycan biosynthesis; trehalose biosynthesis.</text>
</comment>
<name>A0ABR9WFE3_9BACT</name>
<dbReference type="CDD" id="cd02853">
    <property type="entry name" value="E_set_MTHase_like_N"/>
    <property type="match status" value="1"/>
</dbReference>
<evidence type="ECO:0000256" key="14">
    <source>
        <dbReference type="PIRNR" id="PIRNR006337"/>
    </source>
</evidence>
<dbReference type="RefSeq" id="WP_194122304.1">
    <property type="nucleotide sequence ID" value="NZ_JACYGY010000001.1"/>
</dbReference>
<dbReference type="InterPro" id="IPR012768">
    <property type="entry name" value="Trehalose_TreZ"/>
</dbReference>
<comment type="caution">
    <text evidence="16">The sequence shown here is derived from an EMBL/GenBank/DDBJ whole genome shotgun (WGS) entry which is preliminary data.</text>
</comment>
<accession>A0ABR9WFE3</accession>
<dbReference type="Pfam" id="PF02922">
    <property type="entry name" value="CBM_48"/>
    <property type="match status" value="1"/>
</dbReference>
<keyword evidence="6" id="KW-0963">Cytoplasm</keyword>
<keyword evidence="9 14" id="KW-0326">Glycosidase</keyword>
<evidence type="ECO:0000256" key="7">
    <source>
        <dbReference type="ARBA" id="ARBA00022801"/>
    </source>
</evidence>
<evidence type="ECO:0000256" key="8">
    <source>
        <dbReference type="ARBA" id="ARBA00023277"/>
    </source>
</evidence>
<comment type="catalytic activity">
    <reaction evidence="12 14">
        <text>hydrolysis of (1-&gt;4)-alpha-D-glucosidic linkage in 4-alpha-D-[(1-&gt;4)-alpha-D-glucanosyl]n trehalose to yield trehalose and (1-&gt;4)-alpha-D-glucan.</text>
        <dbReference type="EC" id="3.2.1.141"/>
    </reaction>
</comment>
<evidence type="ECO:0000256" key="13">
    <source>
        <dbReference type="NCBIfam" id="TIGR02402"/>
    </source>
</evidence>
<keyword evidence="8" id="KW-0119">Carbohydrate metabolism</keyword>
<dbReference type="InterPro" id="IPR044901">
    <property type="entry name" value="Trehalose_TreZ_E-set_sf"/>
</dbReference>
<dbReference type="NCBIfam" id="TIGR02402">
    <property type="entry name" value="trehalose_TreZ"/>
    <property type="match status" value="1"/>
</dbReference>
<evidence type="ECO:0000256" key="9">
    <source>
        <dbReference type="ARBA" id="ARBA00023295"/>
    </source>
</evidence>
<dbReference type="CDD" id="cd11325">
    <property type="entry name" value="AmyAc_GTHase"/>
    <property type="match status" value="1"/>
</dbReference>
<evidence type="ECO:0000256" key="11">
    <source>
        <dbReference type="ARBA" id="ARBA00033284"/>
    </source>
</evidence>
<evidence type="ECO:0000256" key="2">
    <source>
        <dbReference type="ARBA" id="ARBA00005199"/>
    </source>
</evidence>
<dbReference type="Pfam" id="PF00128">
    <property type="entry name" value="Alpha-amylase"/>
    <property type="match status" value="1"/>
</dbReference>
<dbReference type="Gene3D" id="1.10.10.760">
    <property type="entry name" value="E-set domains of sugar-utilizing enzymes"/>
    <property type="match status" value="1"/>
</dbReference>
<dbReference type="Gene3D" id="3.20.20.80">
    <property type="entry name" value="Glycosidases"/>
    <property type="match status" value="1"/>
</dbReference>
<keyword evidence="7 14" id="KW-0378">Hydrolase</keyword>
<evidence type="ECO:0000256" key="4">
    <source>
        <dbReference type="ARBA" id="ARBA00012268"/>
    </source>
</evidence>
<reference evidence="17" key="1">
    <citation type="submission" date="2023-07" db="EMBL/GenBank/DDBJ databases">
        <title>Dyadobacter sp. nov 'subterranea' isolated from contaminted grondwater.</title>
        <authorList>
            <person name="Szabo I."/>
            <person name="Al-Omari J."/>
            <person name="Szerdahelyi S.G."/>
            <person name="Rado J."/>
        </authorList>
    </citation>
    <scope>NUCLEOTIDE SEQUENCE [LARGE SCALE GENOMIC DNA]</scope>
    <source>
        <strain evidence="17">UP-52</strain>
    </source>
</reference>
<evidence type="ECO:0000256" key="1">
    <source>
        <dbReference type="ARBA" id="ARBA00004496"/>
    </source>
</evidence>
<dbReference type="PANTHER" id="PTHR43651:SF11">
    <property type="entry name" value="MALTO-OLIGOSYLTREHALOSE TREHALOHYDROLASE"/>
    <property type="match status" value="1"/>
</dbReference>
<dbReference type="SMART" id="SM00642">
    <property type="entry name" value="Aamy"/>
    <property type="match status" value="1"/>
</dbReference>